<protein>
    <recommendedName>
        <fullName evidence="4 5">Large ribosomal subunit protein uL5</fullName>
    </recommendedName>
</protein>
<keyword evidence="2 5" id="KW-0689">Ribosomal protein</keyword>
<evidence type="ECO:0000259" key="8">
    <source>
        <dbReference type="Pfam" id="PF00673"/>
    </source>
</evidence>
<evidence type="ECO:0000256" key="1">
    <source>
        <dbReference type="ARBA" id="ARBA00008553"/>
    </source>
</evidence>
<reference evidence="9 10" key="1">
    <citation type="journal article" date="2016" name="Nat. Commun.">
        <title>Thousands of microbial genomes shed light on interconnected biogeochemical processes in an aquifer system.</title>
        <authorList>
            <person name="Anantharaman K."/>
            <person name="Brown C.T."/>
            <person name="Hug L.A."/>
            <person name="Sharon I."/>
            <person name="Castelle C.J."/>
            <person name="Probst A.J."/>
            <person name="Thomas B.C."/>
            <person name="Singh A."/>
            <person name="Wilkins M.J."/>
            <person name="Karaoz U."/>
            <person name="Brodie E.L."/>
            <person name="Williams K.H."/>
            <person name="Hubbard S.S."/>
            <person name="Banfield J.F."/>
        </authorList>
    </citation>
    <scope>NUCLEOTIDE SEQUENCE [LARGE SCALE GENOMIC DNA]</scope>
</reference>
<dbReference type="InterPro" id="IPR002132">
    <property type="entry name" value="Ribosomal_uL5"/>
</dbReference>
<dbReference type="GO" id="GO:0003735">
    <property type="term" value="F:structural constituent of ribosome"/>
    <property type="evidence" value="ECO:0007669"/>
    <property type="project" value="InterPro"/>
</dbReference>
<dbReference type="GO" id="GO:0005840">
    <property type="term" value="C:ribosome"/>
    <property type="evidence" value="ECO:0007669"/>
    <property type="project" value="UniProtKB-KW"/>
</dbReference>
<dbReference type="PIRSF" id="PIRSF002161">
    <property type="entry name" value="Ribosomal_L5"/>
    <property type="match status" value="1"/>
</dbReference>
<comment type="function">
    <text evidence="5">This is 1 of the proteins that bind and probably mediate the attachment of the 5S RNA into the large ribosomal subunit, where it forms part of the central protuberance. In the 70S ribosome it contacts protein S13 of the 30S subunit (bridge B1b), connecting the 2 subunits; this bridge is implicated in subunit movement. Contacts the P site tRNA; the 5S rRNA and some of its associated proteins might help stabilize positioning of ribosome-bound tRNAs.</text>
</comment>
<sequence>MNLHENYQKNIVPLLMKEFSLVNVMSVPKVMKVVINVGLKEAAHDKGVLEKVCEQMAVISGQKPKVTTAKLSIAGFKVREGDPVGVTVTLRGKRMYDFMTKLFSITLPRVRDFQGVSLTSFDKKGNYTMGLTEQTVFPEIDYSKVDRVRGLEISFVISGGDAKISQKLLALLGMPFEKANAS</sequence>
<evidence type="ECO:0000256" key="3">
    <source>
        <dbReference type="ARBA" id="ARBA00023274"/>
    </source>
</evidence>
<evidence type="ECO:0000313" key="9">
    <source>
        <dbReference type="EMBL" id="OGD09290.1"/>
    </source>
</evidence>
<accession>A0A1F4ZSR4</accession>
<comment type="similarity">
    <text evidence="1 5 6">Belongs to the universal ribosomal protein uL5 family.</text>
</comment>
<dbReference type="SUPFAM" id="SSF55282">
    <property type="entry name" value="RL5-like"/>
    <property type="match status" value="1"/>
</dbReference>
<feature type="domain" description="Large ribosomal subunit protein uL5 N-terminal" evidence="7">
    <location>
        <begin position="23"/>
        <end position="79"/>
    </location>
</feature>
<keyword evidence="5" id="KW-0694">RNA-binding</keyword>
<dbReference type="InterPro" id="IPR031309">
    <property type="entry name" value="Ribosomal_uL5_C"/>
</dbReference>
<name>A0A1F4ZSR4_9BACT</name>
<dbReference type="InterPro" id="IPR022803">
    <property type="entry name" value="Ribosomal_uL5_dom_sf"/>
</dbReference>
<dbReference type="HAMAP" id="MF_01333_B">
    <property type="entry name" value="Ribosomal_uL5_B"/>
    <property type="match status" value="1"/>
</dbReference>
<keyword evidence="5" id="KW-0699">rRNA-binding</keyword>
<dbReference type="AlphaFoldDB" id="A0A1F4ZSR4"/>
<dbReference type="GO" id="GO:1990904">
    <property type="term" value="C:ribonucleoprotein complex"/>
    <property type="evidence" value="ECO:0007669"/>
    <property type="project" value="UniProtKB-KW"/>
</dbReference>
<dbReference type="Pfam" id="PF00673">
    <property type="entry name" value="Ribosomal_L5_C"/>
    <property type="match status" value="1"/>
</dbReference>
<dbReference type="InterPro" id="IPR020930">
    <property type="entry name" value="Ribosomal_uL5_bac-type"/>
</dbReference>
<comment type="caution">
    <text evidence="9">The sequence shown here is derived from an EMBL/GenBank/DDBJ whole genome shotgun (WGS) entry which is preliminary data.</text>
</comment>
<evidence type="ECO:0000256" key="6">
    <source>
        <dbReference type="RuleBase" id="RU003930"/>
    </source>
</evidence>
<dbReference type="Gene3D" id="3.30.1440.10">
    <property type="match status" value="1"/>
</dbReference>
<evidence type="ECO:0000313" key="10">
    <source>
        <dbReference type="Proteomes" id="UP000176424"/>
    </source>
</evidence>
<evidence type="ECO:0000256" key="2">
    <source>
        <dbReference type="ARBA" id="ARBA00022980"/>
    </source>
</evidence>
<dbReference type="NCBIfam" id="NF000585">
    <property type="entry name" value="PRK00010.1"/>
    <property type="match status" value="1"/>
</dbReference>
<proteinExistence type="inferred from homology"/>
<dbReference type="GO" id="GO:0006412">
    <property type="term" value="P:translation"/>
    <property type="evidence" value="ECO:0007669"/>
    <property type="project" value="UniProtKB-UniRule"/>
</dbReference>
<evidence type="ECO:0000259" key="7">
    <source>
        <dbReference type="Pfam" id="PF00281"/>
    </source>
</evidence>
<dbReference type="GO" id="GO:0000049">
    <property type="term" value="F:tRNA binding"/>
    <property type="evidence" value="ECO:0007669"/>
    <property type="project" value="UniProtKB-UniRule"/>
</dbReference>
<gene>
    <name evidence="5" type="primary">rplE</name>
    <name evidence="9" type="ORF">A2397_02980</name>
</gene>
<dbReference type="GO" id="GO:0019843">
    <property type="term" value="F:rRNA binding"/>
    <property type="evidence" value="ECO:0007669"/>
    <property type="project" value="UniProtKB-UniRule"/>
</dbReference>
<dbReference type="EMBL" id="MEXR01000035">
    <property type="protein sequence ID" value="OGD09290.1"/>
    <property type="molecule type" value="Genomic_DNA"/>
</dbReference>
<dbReference type="Proteomes" id="UP000176424">
    <property type="component" value="Unassembled WGS sequence"/>
</dbReference>
<evidence type="ECO:0000256" key="4">
    <source>
        <dbReference type="ARBA" id="ARBA00035245"/>
    </source>
</evidence>
<comment type="subunit">
    <text evidence="5">Part of the 50S ribosomal subunit; part of the 5S rRNA/L5/L18/L25 subcomplex. Contacts the 5S rRNA and the P site tRNA. Forms a bridge to the 30S subunit in the 70S ribosome.</text>
</comment>
<dbReference type="InterPro" id="IPR031310">
    <property type="entry name" value="Ribosomal_uL5_N"/>
</dbReference>
<evidence type="ECO:0000256" key="5">
    <source>
        <dbReference type="HAMAP-Rule" id="MF_01333"/>
    </source>
</evidence>
<dbReference type="Pfam" id="PF00281">
    <property type="entry name" value="Ribosomal_L5"/>
    <property type="match status" value="1"/>
</dbReference>
<keyword evidence="5" id="KW-0820">tRNA-binding</keyword>
<dbReference type="FunFam" id="3.30.1440.10:FF:000001">
    <property type="entry name" value="50S ribosomal protein L5"/>
    <property type="match status" value="1"/>
</dbReference>
<dbReference type="PANTHER" id="PTHR11994">
    <property type="entry name" value="60S RIBOSOMAL PROTEIN L11-RELATED"/>
    <property type="match status" value="1"/>
</dbReference>
<organism evidence="9 10">
    <name type="scientific">Candidatus Amesbacteria bacterium RIFOXYB1_FULL_44_23</name>
    <dbReference type="NCBI Taxonomy" id="1797263"/>
    <lineage>
        <taxon>Bacteria</taxon>
        <taxon>Candidatus Amesiibacteriota</taxon>
    </lineage>
</organism>
<dbReference type="STRING" id="1797263.A2397_02980"/>
<keyword evidence="3 5" id="KW-0687">Ribonucleoprotein</keyword>
<feature type="domain" description="Large ribosomal subunit protein uL5 C-terminal" evidence="8">
    <location>
        <begin position="83"/>
        <end position="176"/>
    </location>
</feature>